<accession>A0A2N7VEH1</accession>
<organism evidence="1 2">
    <name type="scientific">Trinickia dabaoshanensis</name>
    <dbReference type="NCBI Taxonomy" id="564714"/>
    <lineage>
        <taxon>Bacteria</taxon>
        <taxon>Pseudomonadati</taxon>
        <taxon>Pseudomonadota</taxon>
        <taxon>Betaproteobacteria</taxon>
        <taxon>Burkholderiales</taxon>
        <taxon>Burkholderiaceae</taxon>
        <taxon>Trinickia</taxon>
    </lineage>
</organism>
<dbReference type="OrthoDB" id="9000789at2"/>
<dbReference type="EMBL" id="PNYA01000030">
    <property type="protein sequence ID" value="PMS15552.1"/>
    <property type="molecule type" value="Genomic_DNA"/>
</dbReference>
<evidence type="ECO:0000313" key="2">
    <source>
        <dbReference type="Proteomes" id="UP000235616"/>
    </source>
</evidence>
<dbReference type="AlphaFoldDB" id="A0A2N7VEH1"/>
<comment type="caution">
    <text evidence="1">The sequence shown here is derived from an EMBL/GenBank/DDBJ whole genome shotgun (WGS) entry which is preliminary data.</text>
</comment>
<dbReference type="RefSeq" id="WP_102648415.1">
    <property type="nucleotide sequence ID" value="NZ_PNYA01000030.1"/>
</dbReference>
<gene>
    <name evidence="1" type="ORF">C0Z18_26350</name>
</gene>
<evidence type="ECO:0000313" key="1">
    <source>
        <dbReference type="EMBL" id="PMS15552.1"/>
    </source>
</evidence>
<protein>
    <submittedName>
        <fullName evidence="1">Uncharacterized protein</fullName>
    </submittedName>
</protein>
<sequence>MTDRRFAAPSAALSTIRARYRFIEGDTVSVPVRPSGAWLGCDRWRQRACHPHTKAGLRWQLVSDTVLAALADDRWLTAQLEAPRYVDVPA</sequence>
<reference evidence="1 2" key="1">
    <citation type="submission" date="2018-01" db="EMBL/GenBank/DDBJ databases">
        <title>Whole genome analyses suggest that Burkholderia sensu lato contains two further novel genera in the rhizoxinica-symbiotica group Mycetohabitans gen. nov., and Trinickia gen. nov.: implications for the evolution of diazotrophy and nodulation in the Burkholderiaceae.</title>
        <authorList>
            <person name="Estrada-de los Santos P."/>
            <person name="Palmer M."/>
            <person name="Chavez-Ramirez B."/>
            <person name="Beukes C."/>
            <person name="Steenkamp E.T."/>
            <person name="Hirsch A.M."/>
            <person name="Manyaka P."/>
            <person name="Maluk M."/>
            <person name="Lafos M."/>
            <person name="Crook M."/>
            <person name="Gross E."/>
            <person name="Simon M.F."/>
            <person name="Bueno dos Reis Junior F."/>
            <person name="Poole P.S."/>
            <person name="Venter S.N."/>
            <person name="James E.K."/>
        </authorList>
    </citation>
    <scope>NUCLEOTIDE SEQUENCE [LARGE SCALE GENOMIC DNA]</scope>
    <source>
        <strain evidence="1 2">GIMN1.004</strain>
    </source>
</reference>
<name>A0A2N7VEH1_9BURK</name>
<proteinExistence type="predicted"/>
<keyword evidence="2" id="KW-1185">Reference proteome</keyword>
<dbReference type="Proteomes" id="UP000235616">
    <property type="component" value="Unassembled WGS sequence"/>
</dbReference>